<comment type="caution">
    <text evidence="1">The sequence shown here is derived from an EMBL/GenBank/DDBJ whole genome shotgun (WGS) entry which is preliminary data.</text>
</comment>
<gene>
    <name evidence="1" type="ORF">VA596_41475</name>
</gene>
<evidence type="ECO:0000313" key="2">
    <source>
        <dbReference type="Proteomes" id="UP001304298"/>
    </source>
</evidence>
<reference evidence="1 2" key="1">
    <citation type="submission" date="2023-12" db="EMBL/GenBank/DDBJ databases">
        <title>Amycolatopsis sp. V23-08.</title>
        <authorList>
            <person name="Somphong A."/>
        </authorList>
    </citation>
    <scope>NUCLEOTIDE SEQUENCE [LARGE SCALE GENOMIC DNA]</scope>
    <source>
        <strain evidence="1 2">V23-08</strain>
    </source>
</reference>
<dbReference type="EMBL" id="JAYFSI010000014">
    <property type="protein sequence ID" value="MEA5366057.1"/>
    <property type="molecule type" value="Genomic_DNA"/>
</dbReference>
<proteinExistence type="predicted"/>
<evidence type="ECO:0000313" key="1">
    <source>
        <dbReference type="EMBL" id="MEA5366057.1"/>
    </source>
</evidence>
<dbReference type="RefSeq" id="WP_323335036.1">
    <property type="nucleotide sequence ID" value="NZ_JAYFSI010000014.1"/>
</dbReference>
<organism evidence="1 2">
    <name type="scientific">Amycolatopsis heterodermiae</name>
    <dbReference type="NCBI Taxonomy" id="3110235"/>
    <lineage>
        <taxon>Bacteria</taxon>
        <taxon>Bacillati</taxon>
        <taxon>Actinomycetota</taxon>
        <taxon>Actinomycetes</taxon>
        <taxon>Pseudonocardiales</taxon>
        <taxon>Pseudonocardiaceae</taxon>
        <taxon>Amycolatopsis</taxon>
    </lineage>
</organism>
<accession>A0ABU5RIE7</accession>
<protein>
    <submittedName>
        <fullName evidence="1">Uncharacterized protein</fullName>
    </submittedName>
</protein>
<keyword evidence="2" id="KW-1185">Reference proteome</keyword>
<dbReference type="Proteomes" id="UP001304298">
    <property type="component" value="Unassembled WGS sequence"/>
</dbReference>
<sequence length="110" mass="11950">MTNEQSTQDTTSTEGEAPDFAATLLAIGSGRTHRDLSEQLREVIKACNATFKAGKVQLTLNFKPQKGTGAMFVTADVKVAKPKFDADPSIFYASEDGALHRNNPNQQSLY</sequence>
<name>A0ABU5RIE7_9PSEU</name>